<sequence>MFDSCAFYGHNEVDLQAIGDPRYVLGIEFVDMYKNEVGASEPQEDFHDRHELYGIRNNVVVAAICPDQVQLLDKAKETMQKLLEKFPAGYEGFCRNGDHEAASSTTGVLPDDLDSGTADYRVRTGVWRYICE</sequence>
<dbReference type="AlphaFoldDB" id="A0AAI8V9A6"/>
<proteinExistence type="predicted"/>
<evidence type="ECO:0000313" key="2">
    <source>
        <dbReference type="Proteomes" id="UP001295740"/>
    </source>
</evidence>
<organism evidence="1 2">
    <name type="scientific">Anthostomella pinea</name>
    <dbReference type="NCBI Taxonomy" id="933095"/>
    <lineage>
        <taxon>Eukaryota</taxon>
        <taxon>Fungi</taxon>
        <taxon>Dikarya</taxon>
        <taxon>Ascomycota</taxon>
        <taxon>Pezizomycotina</taxon>
        <taxon>Sordariomycetes</taxon>
        <taxon>Xylariomycetidae</taxon>
        <taxon>Xylariales</taxon>
        <taxon>Xylariaceae</taxon>
        <taxon>Anthostomella</taxon>
    </lineage>
</organism>
<dbReference type="Gene3D" id="3.90.1200.10">
    <property type="match status" value="1"/>
</dbReference>
<name>A0AAI8V9A6_9PEZI</name>
<dbReference type="Proteomes" id="UP001295740">
    <property type="component" value="Unassembled WGS sequence"/>
</dbReference>
<dbReference type="EMBL" id="CAUWAG010000003">
    <property type="protein sequence ID" value="CAJ2500668.1"/>
    <property type="molecule type" value="Genomic_DNA"/>
</dbReference>
<keyword evidence="2" id="KW-1185">Reference proteome</keyword>
<protein>
    <submittedName>
        <fullName evidence="1">Uu.00g035210.m01.CDS01</fullName>
    </submittedName>
</protein>
<reference evidence="1" key="1">
    <citation type="submission" date="2023-10" db="EMBL/GenBank/DDBJ databases">
        <authorList>
            <person name="Hackl T."/>
        </authorList>
    </citation>
    <scope>NUCLEOTIDE SEQUENCE</scope>
</reference>
<accession>A0AAI8V9A6</accession>
<gene>
    <name evidence="1" type="ORF">KHLLAP_LOCUS1136</name>
</gene>
<comment type="caution">
    <text evidence="1">The sequence shown here is derived from an EMBL/GenBank/DDBJ whole genome shotgun (WGS) entry which is preliminary data.</text>
</comment>
<evidence type="ECO:0000313" key="1">
    <source>
        <dbReference type="EMBL" id="CAJ2500668.1"/>
    </source>
</evidence>